<proteinExistence type="predicted"/>
<accession>A0ABU6VHE5</accession>
<reference evidence="2 3" key="1">
    <citation type="journal article" date="2023" name="Plants (Basel)">
        <title>Bridging the Gap: Combining Genomics and Transcriptomics Approaches to Understand Stylosanthes scabra, an Orphan Legume from the Brazilian Caatinga.</title>
        <authorList>
            <person name="Ferreira-Neto J.R.C."/>
            <person name="da Silva M.D."/>
            <person name="Binneck E."/>
            <person name="de Melo N.F."/>
            <person name="da Silva R.H."/>
            <person name="de Melo A.L.T.M."/>
            <person name="Pandolfi V."/>
            <person name="Bustamante F.O."/>
            <person name="Brasileiro-Vidal A.C."/>
            <person name="Benko-Iseppon A.M."/>
        </authorList>
    </citation>
    <scope>NUCLEOTIDE SEQUENCE [LARGE SCALE GENOMIC DNA]</scope>
    <source>
        <tissue evidence="2">Leaves</tissue>
    </source>
</reference>
<dbReference type="Proteomes" id="UP001341840">
    <property type="component" value="Unassembled WGS sequence"/>
</dbReference>
<keyword evidence="3" id="KW-1185">Reference proteome</keyword>
<evidence type="ECO:0000256" key="1">
    <source>
        <dbReference type="SAM" id="MobiDB-lite"/>
    </source>
</evidence>
<organism evidence="2 3">
    <name type="scientific">Stylosanthes scabra</name>
    <dbReference type="NCBI Taxonomy" id="79078"/>
    <lineage>
        <taxon>Eukaryota</taxon>
        <taxon>Viridiplantae</taxon>
        <taxon>Streptophyta</taxon>
        <taxon>Embryophyta</taxon>
        <taxon>Tracheophyta</taxon>
        <taxon>Spermatophyta</taxon>
        <taxon>Magnoliopsida</taxon>
        <taxon>eudicotyledons</taxon>
        <taxon>Gunneridae</taxon>
        <taxon>Pentapetalae</taxon>
        <taxon>rosids</taxon>
        <taxon>fabids</taxon>
        <taxon>Fabales</taxon>
        <taxon>Fabaceae</taxon>
        <taxon>Papilionoideae</taxon>
        <taxon>50 kb inversion clade</taxon>
        <taxon>dalbergioids sensu lato</taxon>
        <taxon>Dalbergieae</taxon>
        <taxon>Pterocarpus clade</taxon>
        <taxon>Stylosanthes</taxon>
    </lineage>
</organism>
<protein>
    <submittedName>
        <fullName evidence="2">Uncharacterized protein</fullName>
    </submittedName>
</protein>
<name>A0ABU6VHE5_9FABA</name>
<feature type="region of interest" description="Disordered" evidence="1">
    <location>
        <begin position="208"/>
        <end position="233"/>
    </location>
</feature>
<evidence type="ECO:0000313" key="3">
    <source>
        <dbReference type="Proteomes" id="UP001341840"/>
    </source>
</evidence>
<gene>
    <name evidence="2" type="ORF">PIB30_046421</name>
</gene>
<comment type="caution">
    <text evidence="2">The sequence shown here is derived from an EMBL/GenBank/DDBJ whole genome shotgun (WGS) entry which is preliminary data.</text>
</comment>
<sequence>MGSGIISYKYEKCKKFKDYNMRADAELGTRSAILRGNWRDGTPIEKKDANEEDSEEEQISSCSRFTKEANDRQFDGHNASSYDLLGVWQPPLPGKTVIDRRLEFAQSTVSKIGVLQFGIRAVRPYKAWGWTDYALLHTLCVCVLSPRALGYLCDTSMYECLQMSGRKRGNRRVTLASPTSNGGQPDLVNAYADIAAAIREFTAAIRESNAARDRERQHNGNGDHKGDDSTTGN</sequence>
<feature type="compositionally biased region" description="Basic and acidic residues" evidence="1">
    <location>
        <begin position="209"/>
        <end position="233"/>
    </location>
</feature>
<evidence type="ECO:0000313" key="2">
    <source>
        <dbReference type="EMBL" id="MED6172033.1"/>
    </source>
</evidence>
<dbReference type="EMBL" id="JASCZI010151324">
    <property type="protein sequence ID" value="MED6172033.1"/>
    <property type="molecule type" value="Genomic_DNA"/>
</dbReference>
<feature type="region of interest" description="Disordered" evidence="1">
    <location>
        <begin position="39"/>
        <end position="58"/>
    </location>
</feature>